<dbReference type="Proteomes" id="UP000317429">
    <property type="component" value="Chromosome"/>
</dbReference>
<evidence type="ECO:0000313" key="3">
    <source>
        <dbReference type="Proteomes" id="UP000317429"/>
    </source>
</evidence>
<evidence type="ECO:0000313" key="2">
    <source>
        <dbReference type="EMBL" id="QDU89517.1"/>
    </source>
</evidence>
<dbReference type="InterPro" id="IPR010496">
    <property type="entry name" value="AL/BT2_dom"/>
</dbReference>
<accession>A0A518DDG5</accession>
<dbReference type="EMBL" id="CP036291">
    <property type="protein sequence ID" value="QDU89517.1"/>
    <property type="molecule type" value="Genomic_DNA"/>
</dbReference>
<dbReference type="Pfam" id="PF06439">
    <property type="entry name" value="3keto-disac_hyd"/>
    <property type="match status" value="1"/>
</dbReference>
<reference evidence="2 3" key="1">
    <citation type="submission" date="2019-02" db="EMBL/GenBank/DDBJ databases">
        <title>Deep-cultivation of Planctomycetes and their phenomic and genomic characterization uncovers novel biology.</title>
        <authorList>
            <person name="Wiegand S."/>
            <person name="Jogler M."/>
            <person name="Boedeker C."/>
            <person name="Pinto D."/>
            <person name="Vollmers J."/>
            <person name="Rivas-Marin E."/>
            <person name="Kohn T."/>
            <person name="Peeters S.H."/>
            <person name="Heuer A."/>
            <person name="Rast P."/>
            <person name="Oberbeckmann S."/>
            <person name="Bunk B."/>
            <person name="Jeske O."/>
            <person name="Meyerdierks A."/>
            <person name="Storesund J.E."/>
            <person name="Kallscheuer N."/>
            <person name="Luecker S."/>
            <person name="Lage O.M."/>
            <person name="Pohl T."/>
            <person name="Merkel B.J."/>
            <person name="Hornburger P."/>
            <person name="Mueller R.-W."/>
            <person name="Bruemmer F."/>
            <person name="Labrenz M."/>
            <person name="Spormann A.M."/>
            <person name="Op den Camp H."/>
            <person name="Overmann J."/>
            <person name="Amann R."/>
            <person name="Jetten M.S.M."/>
            <person name="Mascher T."/>
            <person name="Medema M.H."/>
            <person name="Devos D.P."/>
            <person name="Kaster A.-K."/>
            <person name="Ovreas L."/>
            <person name="Rohde M."/>
            <person name="Galperin M.Y."/>
            <person name="Jogler C."/>
        </authorList>
    </citation>
    <scope>NUCLEOTIDE SEQUENCE [LARGE SCALE GENOMIC DNA]</scope>
    <source>
        <strain evidence="2 3">Pla175</strain>
    </source>
</reference>
<feature type="domain" description="3-keto-alpha-glucoside-1,2-lyase/3-keto-2-hydroxy-glucal hydratase" evidence="1">
    <location>
        <begin position="10"/>
        <end position="171"/>
    </location>
</feature>
<dbReference type="GO" id="GO:0016787">
    <property type="term" value="F:hydrolase activity"/>
    <property type="evidence" value="ECO:0007669"/>
    <property type="project" value="InterPro"/>
</dbReference>
<sequence length="174" mass="19468">MQGTMIFEAKGGEIVGTVGRGSSTFLCTERGYQDFIFTCEMKWEEDGNTGVQVRSRMRKDARRSTVIGPQAELEDLAKKGRGWSGGIYGQNCGGWFYPLNAPEHKALKDVIDRDGWNRLTVKVTGNAFKTWVNGMPAANWVDEENEFPNGFIGLQLHAGQQGIIHWRNLKIAEL</sequence>
<keyword evidence="3" id="KW-1185">Reference proteome</keyword>
<name>A0A518DDG5_9BACT</name>
<organism evidence="2 3">
    <name type="scientific">Pirellulimonas nuda</name>
    <dbReference type="NCBI Taxonomy" id="2528009"/>
    <lineage>
        <taxon>Bacteria</taxon>
        <taxon>Pseudomonadati</taxon>
        <taxon>Planctomycetota</taxon>
        <taxon>Planctomycetia</taxon>
        <taxon>Pirellulales</taxon>
        <taxon>Lacipirellulaceae</taxon>
        <taxon>Pirellulimonas</taxon>
    </lineage>
</organism>
<evidence type="ECO:0000259" key="1">
    <source>
        <dbReference type="Pfam" id="PF06439"/>
    </source>
</evidence>
<proteinExistence type="predicted"/>
<dbReference type="AlphaFoldDB" id="A0A518DDG5"/>
<gene>
    <name evidence="2" type="ORF">Pla175_29090</name>
</gene>
<dbReference type="KEGG" id="pnd:Pla175_29090"/>
<protein>
    <recommendedName>
        <fullName evidence="1">3-keto-alpha-glucoside-1,2-lyase/3-keto-2-hydroxy-glucal hydratase domain-containing protein</fullName>
    </recommendedName>
</protein>
<dbReference type="Gene3D" id="2.60.120.560">
    <property type="entry name" value="Exo-inulinase, domain 1"/>
    <property type="match status" value="1"/>
</dbReference>